<keyword evidence="2" id="KW-0812">Transmembrane</keyword>
<evidence type="ECO:0000256" key="2">
    <source>
        <dbReference type="SAM" id="Phobius"/>
    </source>
</evidence>
<protein>
    <submittedName>
        <fullName evidence="3">Uncharacterized protein</fullName>
    </submittedName>
</protein>
<keyword evidence="2" id="KW-0472">Membrane</keyword>
<feature type="region of interest" description="Disordered" evidence="1">
    <location>
        <begin position="31"/>
        <end position="69"/>
    </location>
</feature>
<feature type="transmembrane region" description="Helical" evidence="2">
    <location>
        <begin position="80"/>
        <end position="97"/>
    </location>
</feature>
<feature type="transmembrane region" description="Helical" evidence="2">
    <location>
        <begin position="103"/>
        <end position="121"/>
    </location>
</feature>
<evidence type="ECO:0000313" key="3">
    <source>
        <dbReference type="EMBL" id="QHT84323.1"/>
    </source>
</evidence>
<accession>A0A6C0HWU4</accession>
<keyword evidence="2" id="KW-1133">Transmembrane helix</keyword>
<feature type="compositionally biased region" description="Low complexity" evidence="1">
    <location>
        <begin position="31"/>
        <end position="68"/>
    </location>
</feature>
<dbReference type="AlphaFoldDB" id="A0A6C0HWU4"/>
<dbReference type="EMBL" id="MN740017">
    <property type="protein sequence ID" value="QHT84323.1"/>
    <property type="molecule type" value="Genomic_DNA"/>
</dbReference>
<name>A0A6C0HWU4_9ZZZZ</name>
<sequence length="133" mass="15026">METVSKKIIETYKNIYLGPFLNKKEKFQDISSSSSSAPVTSSSSSAPVTSSSSTTPSTIPSSTTTTSSLSEDKYYTYDPFFTLIAYIMFFFAIYLSFRCNNGFSFWGFLGAFLFSPFYIIYKLSSDYKNCHFK</sequence>
<reference evidence="3" key="1">
    <citation type="journal article" date="2020" name="Nature">
        <title>Giant virus diversity and host interactions through global metagenomics.</title>
        <authorList>
            <person name="Schulz F."/>
            <person name="Roux S."/>
            <person name="Paez-Espino D."/>
            <person name="Jungbluth S."/>
            <person name="Walsh D.A."/>
            <person name="Denef V.J."/>
            <person name="McMahon K.D."/>
            <person name="Konstantinidis K.T."/>
            <person name="Eloe-Fadrosh E.A."/>
            <person name="Kyrpides N.C."/>
            <person name="Woyke T."/>
        </authorList>
    </citation>
    <scope>NUCLEOTIDE SEQUENCE</scope>
    <source>
        <strain evidence="3">GVMAG-M-3300023184-177</strain>
    </source>
</reference>
<organism evidence="3">
    <name type="scientific">viral metagenome</name>
    <dbReference type="NCBI Taxonomy" id="1070528"/>
    <lineage>
        <taxon>unclassified sequences</taxon>
        <taxon>metagenomes</taxon>
        <taxon>organismal metagenomes</taxon>
    </lineage>
</organism>
<evidence type="ECO:0000256" key="1">
    <source>
        <dbReference type="SAM" id="MobiDB-lite"/>
    </source>
</evidence>
<proteinExistence type="predicted"/>